<evidence type="ECO:0000256" key="2">
    <source>
        <dbReference type="ARBA" id="ARBA00022603"/>
    </source>
</evidence>
<dbReference type="InterPro" id="IPR003848">
    <property type="entry name" value="DUF218"/>
</dbReference>
<dbReference type="Gene3D" id="3.40.50.620">
    <property type="entry name" value="HUPs"/>
    <property type="match status" value="1"/>
</dbReference>
<accession>A0A9W7L788</accession>
<dbReference type="InterPro" id="IPR007213">
    <property type="entry name" value="Ppm1/Ppm2/Tcmp"/>
</dbReference>
<evidence type="ECO:0000259" key="4">
    <source>
        <dbReference type="Pfam" id="PF02698"/>
    </source>
</evidence>
<dbReference type="OrthoDB" id="203237at2759"/>
<evidence type="ECO:0000313" key="5">
    <source>
        <dbReference type="EMBL" id="GMI37788.1"/>
    </source>
</evidence>
<dbReference type="InterPro" id="IPR029063">
    <property type="entry name" value="SAM-dependent_MTases_sf"/>
</dbReference>
<comment type="similarity">
    <text evidence="1">Belongs to the UPF0677 family.</text>
</comment>
<evidence type="ECO:0000256" key="1">
    <source>
        <dbReference type="ARBA" id="ARBA00008138"/>
    </source>
</evidence>
<dbReference type="Pfam" id="PF04072">
    <property type="entry name" value="LCM"/>
    <property type="match status" value="1"/>
</dbReference>
<dbReference type="InterPro" id="IPR014729">
    <property type="entry name" value="Rossmann-like_a/b/a_fold"/>
</dbReference>
<organism evidence="5 6">
    <name type="scientific">Triparma columacea</name>
    <dbReference type="NCBI Taxonomy" id="722753"/>
    <lineage>
        <taxon>Eukaryota</taxon>
        <taxon>Sar</taxon>
        <taxon>Stramenopiles</taxon>
        <taxon>Ochrophyta</taxon>
        <taxon>Bolidophyceae</taxon>
        <taxon>Parmales</taxon>
        <taxon>Triparmaceae</taxon>
        <taxon>Triparma</taxon>
    </lineage>
</organism>
<evidence type="ECO:0000256" key="3">
    <source>
        <dbReference type="ARBA" id="ARBA00022679"/>
    </source>
</evidence>
<dbReference type="PANTHER" id="PTHR43619">
    <property type="entry name" value="S-ADENOSYL-L-METHIONINE-DEPENDENT METHYLTRANSFERASE YKTD-RELATED"/>
    <property type="match status" value="1"/>
</dbReference>
<dbReference type="AlphaFoldDB" id="A0A9W7L788"/>
<dbReference type="PANTHER" id="PTHR43619:SF2">
    <property type="entry name" value="S-ADENOSYL-L-METHIONINE-DEPENDENT METHYLTRANSFERASES SUPERFAMILY PROTEIN"/>
    <property type="match status" value="1"/>
</dbReference>
<comment type="caution">
    <text evidence="5">The sequence shown here is derived from an EMBL/GenBank/DDBJ whole genome shotgun (WGS) entry which is preliminary data.</text>
</comment>
<dbReference type="Pfam" id="PF02698">
    <property type="entry name" value="DUF218"/>
    <property type="match status" value="1"/>
</dbReference>
<feature type="domain" description="DUF218" evidence="4">
    <location>
        <begin position="319"/>
        <end position="444"/>
    </location>
</feature>
<dbReference type="InterPro" id="IPR011610">
    <property type="entry name" value="SAM_mthyl_Trfase_ML2640-like"/>
</dbReference>
<sequence>MTLAAAAAASPPHDMSLSQEVRDTANKIAASRAAISEKFPLYCNDQYATLFSGGQSTATERSDKSLSRIGCRTRFFDCFLSEGVHGDLKAEQVLILASGFDTRALRLRCLQGNVKVFEVDQPETISAKAAIMKEAGHEEKYDRASVKVGADLRKKSWIQELRRRGFDPKLRTCIIAEGLLYYFEQSDAIELLKTCRESLVNEGVDVSILFSAVSSNCVGGMNGLFRWGSDNVVEDAKRCGWEACRAFQLAEWEGGGRSFDDFVTTGDAHLGRLPDQGGKPKRTFWVAGFSSDSLGAPFSDPKGEGRLDFESGEQGCKHFIVVLGKQLNDDGQISSELKGRVLRGLQLNETLSSKVGGEDTVKCIFSGGKGECAAMISFASQVIGKDAVSSGIICEEASNTTIQNAKCALDIVERAPGGENKKMLIWVVTSSYHLRRAVRVMKAELGRRKGGRAVEVRGWGDFFAVSEASEEHEYKHRHNKGGNFPGLS</sequence>
<reference evidence="6" key="1">
    <citation type="journal article" date="2023" name="Commun. Biol.">
        <title>Genome analysis of Parmales, the sister group of diatoms, reveals the evolutionary specialization of diatoms from phago-mixotrophs to photoautotrophs.</title>
        <authorList>
            <person name="Ban H."/>
            <person name="Sato S."/>
            <person name="Yoshikawa S."/>
            <person name="Yamada K."/>
            <person name="Nakamura Y."/>
            <person name="Ichinomiya M."/>
            <person name="Sato N."/>
            <person name="Blanc-Mathieu R."/>
            <person name="Endo H."/>
            <person name="Kuwata A."/>
            <person name="Ogata H."/>
        </authorList>
    </citation>
    <scope>NUCLEOTIDE SEQUENCE [LARGE SCALE GENOMIC DNA]</scope>
</reference>
<dbReference type="Proteomes" id="UP001165065">
    <property type="component" value="Unassembled WGS sequence"/>
</dbReference>
<keyword evidence="6" id="KW-1185">Reference proteome</keyword>
<keyword evidence="2" id="KW-0489">Methyltransferase</keyword>
<keyword evidence="3" id="KW-0808">Transferase</keyword>
<dbReference type="Gene3D" id="3.40.50.150">
    <property type="entry name" value="Vaccinia Virus protein VP39"/>
    <property type="match status" value="1"/>
</dbReference>
<dbReference type="NCBIfam" id="TIGR00027">
    <property type="entry name" value="mthyl_TIGR00027"/>
    <property type="match status" value="1"/>
</dbReference>
<proteinExistence type="inferred from homology"/>
<dbReference type="GO" id="GO:0032259">
    <property type="term" value="P:methylation"/>
    <property type="evidence" value="ECO:0007669"/>
    <property type="project" value="UniProtKB-KW"/>
</dbReference>
<dbReference type="EMBL" id="BRYA01001016">
    <property type="protein sequence ID" value="GMI37788.1"/>
    <property type="molecule type" value="Genomic_DNA"/>
</dbReference>
<dbReference type="SUPFAM" id="SSF53335">
    <property type="entry name" value="S-adenosyl-L-methionine-dependent methyltransferases"/>
    <property type="match status" value="1"/>
</dbReference>
<dbReference type="GO" id="GO:0008168">
    <property type="term" value="F:methyltransferase activity"/>
    <property type="evidence" value="ECO:0007669"/>
    <property type="project" value="UniProtKB-KW"/>
</dbReference>
<evidence type="ECO:0000313" key="6">
    <source>
        <dbReference type="Proteomes" id="UP001165065"/>
    </source>
</evidence>
<name>A0A9W7L788_9STRA</name>
<dbReference type="CDD" id="cd06259">
    <property type="entry name" value="YdcF-like"/>
    <property type="match status" value="1"/>
</dbReference>
<protein>
    <recommendedName>
        <fullName evidence="4">DUF218 domain-containing protein</fullName>
    </recommendedName>
</protein>
<gene>
    <name evidence="5" type="ORF">TrCOL_g8581</name>
</gene>